<dbReference type="AlphaFoldDB" id="A0A9X4BHN0"/>
<gene>
    <name evidence="3" type="ORF">OD750_001815</name>
</gene>
<evidence type="ECO:0000313" key="3">
    <source>
        <dbReference type="EMBL" id="MDC8011277.1"/>
    </source>
</evidence>
<protein>
    <recommendedName>
        <fullName evidence="5">DUF4148 domain-containing protein</fullName>
    </recommendedName>
</protein>
<dbReference type="EMBL" id="JAOVZO020000001">
    <property type="protein sequence ID" value="MDC8011277.1"/>
    <property type="molecule type" value="Genomic_DNA"/>
</dbReference>
<reference evidence="3" key="1">
    <citation type="submission" date="2023-02" db="EMBL/GenBank/DDBJ databases">
        <title>Tahibacter soli sp. nov. isolated from soil.</title>
        <authorList>
            <person name="Baek J.H."/>
            <person name="Lee J.K."/>
            <person name="Choi D.G."/>
            <person name="Jeon C.O."/>
        </authorList>
    </citation>
    <scope>NUCLEOTIDE SEQUENCE</scope>
    <source>
        <strain evidence="3">BL</strain>
    </source>
</reference>
<dbReference type="Proteomes" id="UP001139971">
    <property type="component" value="Unassembled WGS sequence"/>
</dbReference>
<dbReference type="RefSeq" id="WP_263543701.1">
    <property type="nucleotide sequence ID" value="NZ_JAOVZO020000001.1"/>
</dbReference>
<keyword evidence="2" id="KW-0732">Signal</keyword>
<feature type="region of interest" description="Disordered" evidence="1">
    <location>
        <begin position="64"/>
        <end position="83"/>
    </location>
</feature>
<sequence length="106" mass="11942">MKHRIAAIAVACACLFAATAQAAPPQSNINARQAEQQQRIRQGVASGQLTRREAAYLQHREADVRRTERVARSDGYMSPSERARINRMLDANSRAIRNQKHDGQFR</sequence>
<evidence type="ECO:0000256" key="1">
    <source>
        <dbReference type="SAM" id="MobiDB-lite"/>
    </source>
</evidence>
<organism evidence="3 4">
    <name type="scientific">Tahibacter soli</name>
    <dbReference type="NCBI Taxonomy" id="2983605"/>
    <lineage>
        <taxon>Bacteria</taxon>
        <taxon>Pseudomonadati</taxon>
        <taxon>Pseudomonadota</taxon>
        <taxon>Gammaproteobacteria</taxon>
        <taxon>Lysobacterales</taxon>
        <taxon>Rhodanobacteraceae</taxon>
        <taxon>Tahibacter</taxon>
    </lineage>
</organism>
<evidence type="ECO:0000313" key="4">
    <source>
        <dbReference type="Proteomes" id="UP001139971"/>
    </source>
</evidence>
<accession>A0A9X4BHN0</accession>
<keyword evidence="4" id="KW-1185">Reference proteome</keyword>
<name>A0A9X4BHN0_9GAMM</name>
<evidence type="ECO:0008006" key="5">
    <source>
        <dbReference type="Google" id="ProtNLM"/>
    </source>
</evidence>
<feature type="chain" id="PRO_5040862550" description="DUF4148 domain-containing protein" evidence="2">
    <location>
        <begin position="23"/>
        <end position="106"/>
    </location>
</feature>
<feature type="signal peptide" evidence="2">
    <location>
        <begin position="1"/>
        <end position="22"/>
    </location>
</feature>
<evidence type="ECO:0000256" key="2">
    <source>
        <dbReference type="SAM" id="SignalP"/>
    </source>
</evidence>
<comment type="caution">
    <text evidence="3">The sequence shown here is derived from an EMBL/GenBank/DDBJ whole genome shotgun (WGS) entry which is preliminary data.</text>
</comment>
<proteinExistence type="predicted"/>